<proteinExistence type="predicted"/>
<comment type="caution">
    <text evidence="1">The sequence shown here is derived from an EMBL/GenBank/DDBJ whole genome shotgun (WGS) entry which is preliminary data.</text>
</comment>
<accession>A0A3S5CHQ3</accession>
<protein>
    <submittedName>
        <fullName evidence="1">Uncharacterized protein</fullName>
    </submittedName>
</protein>
<evidence type="ECO:0000313" key="1">
    <source>
        <dbReference type="EMBL" id="VEL09304.1"/>
    </source>
</evidence>
<gene>
    <name evidence="1" type="ORF">PXEA_LOCUS2744</name>
</gene>
<organism evidence="1 2">
    <name type="scientific">Protopolystoma xenopodis</name>
    <dbReference type="NCBI Taxonomy" id="117903"/>
    <lineage>
        <taxon>Eukaryota</taxon>
        <taxon>Metazoa</taxon>
        <taxon>Spiralia</taxon>
        <taxon>Lophotrochozoa</taxon>
        <taxon>Platyhelminthes</taxon>
        <taxon>Monogenea</taxon>
        <taxon>Polyopisthocotylea</taxon>
        <taxon>Polystomatidea</taxon>
        <taxon>Polystomatidae</taxon>
        <taxon>Protopolystoma</taxon>
    </lineage>
</organism>
<dbReference type="EMBL" id="CAAALY010005996">
    <property type="protein sequence ID" value="VEL09304.1"/>
    <property type="molecule type" value="Genomic_DNA"/>
</dbReference>
<dbReference type="AlphaFoldDB" id="A0A3S5CHQ3"/>
<reference evidence="1" key="1">
    <citation type="submission" date="2018-11" db="EMBL/GenBank/DDBJ databases">
        <authorList>
            <consortium name="Pathogen Informatics"/>
        </authorList>
    </citation>
    <scope>NUCLEOTIDE SEQUENCE</scope>
</reference>
<keyword evidence="2" id="KW-1185">Reference proteome</keyword>
<evidence type="ECO:0000313" key="2">
    <source>
        <dbReference type="Proteomes" id="UP000784294"/>
    </source>
</evidence>
<dbReference type="Proteomes" id="UP000784294">
    <property type="component" value="Unassembled WGS sequence"/>
</dbReference>
<name>A0A3S5CHQ3_9PLAT</name>
<sequence>MRSKRKLDPSQDGKGRLECMAQGNPIQEVGILLNLLWAAFLSVYYHPPKQVYTKATVMTPQQELLIARLRIQLTLESYQEHRRFL</sequence>